<evidence type="ECO:0000256" key="1">
    <source>
        <dbReference type="SAM" id="SignalP"/>
    </source>
</evidence>
<dbReference type="Proteomes" id="UP000292082">
    <property type="component" value="Unassembled WGS sequence"/>
</dbReference>
<feature type="signal peptide" evidence="1">
    <location>
        <begin position="1"/>
        <end position="19"/>
    </location>
</feature>
<gene>
    <name evidence="2" type="ORF">BD310DRAFT_925387</name>
</gene>
<evidence type="ECO:0000313" key="2">
    <source>
        <dbReference type="EMBL" id="TBU59357.1"/>
    </source>
</evidence>
<organism evidence="2 3">
    <name type="scientific">Dichomitus squalens</name>
    <dbReference type="NCBI Taxonomy" id="114155"/>
    <lineage>
        <taxon>Eukaryota</taxon>
        <taxon>Fungi</taxon>
        <taxon>Dikarya</taxon>
        <taxon>Basidiomycota</taxon>
        <taxon>Agaricomycotina</taxon>
        <taxon>Agaricomycetes</taxon>
        <taxon>Polyporales</taxon>
        <taxon>Polyporaceae</taxon>
        <taxon>Dichomitus</taxon>
    </lineage>
</organism>
<sequence length="96" mass="10853">MLYIIAICRVFSPCLVVLSASIAIFGPSAQHHSCWKSNKRLISRESVFPVCMPCIIQADVKVSRHDHRNALRARRRIVPACAGTLPQRRRFPISAR</sequence>
<name>A0A4Q9PXB7_9APHY</name>
<evidence type="ECO:0008006" key="4">
    <source>
        <dbReference type="Google" id="ProtNLM"/>
    </source>
</evidence>
<keyword evidence="3" id="KW-1185">Reference proteome</keyword>
<protein>
    <recommendedName>
        <fullName evidence="4">Secreted protein</fullName>
    </recommendedName>
</protein>
<dbReference type="EMBL" id="ML145115">
    <property type="protein sequence ID" value="TBU59357.1"/>
    <property type="molecule type" value="Genomic_DNA"/>
</dbReference>
<evidence type="ECO:0000313" key="3">
    <source>
        <dbReference type="Proteomes" id="UP000292082"/>
    </source>
</evidence>
<proteinExistence type="predicted"/>
<dbReference type="AlphaFoldDB" id="A0A4Q9PXB7"/>
<reference evidence="2 3" key="1">
    <citation type="submission" date="2019-01" db="EMBL/GenBank/DDBJ databases">
        <title>Draft genome sequences of three monokaryotic isolates of the white-rot basidiomycete fungus Dichomitus squalens.</title>
        <authorList>
            <consortium name="DOE Joint Genome Institute"/>
            <person name="Lopez S.C."/>
            <person name="Andreopoulos B."/>
            <person name="Pangilinan J."/>
            <person name="Lipzen A."/>
            <person name="Riley R."/>
            <person name="Ahrendt S."/>
            <person name="Ng V."/>
            <person name="Barry K."/>
            <person name="Daum C."/>
            <person name="Grigoriev I.V."/>
            <person name="Hilden K.S."/>
            <person name="Makela M.R."/>
            <person name="de Vries R.P."/>
        </authorList>
    </citation>
    <scope>NUCLEOTIDE SEQUENCE [LARGE SCALE GENOMIC DNA]</scope>
    <source>
        <strain evidence="2 3">CBS 464.89</strain>
    </source>
</reference>
<feature type="chain" id="PRO_5020976281" description="Secreted protein" evidence="1">
    <location>
        <begin position="20"/>
        <end position="96"/>
    </location>
</feature>
<accession>A0A4Q9PXB7</accession>
<keyword evidence="1" id="KW-0732">Signal</keyword>